<protein>
    <submittedName>
        <fullName evidence="1">Uncharacterized protein</fullName>
    </submittedName>
</protein>
<name>A0A1G2Q4P4_9BACT</name>
<evidence type="ECO:0000313" key="1">
    <source>
        <dbReference type="EMBL" id="OHA55524.1"/>
    </source>
</evidence>
<dbReference type="AlphaFoldDB" id="A0A1G2Q4P4"/>
<sequence length="135" mass="15248">MPTLNLSCRIRKSQCSCHTKGSGKISTVQIGVIQSNSNGNVIPIIIRADNWALMNGFPGAATNLVAGIKYIRRKKDVDVQIGNYCIVRTLVKEHDIFLREKEVTPVLRRSSIIRQINHIGRRRKLGVSYKKSYQK</sequence>
<organism evidence="1 2">
    <name type="scientific">Candidatus Veblenbacteria bacterium RIFOXYB1_FULL_43_13</name>
    <dbReference type="NCBI Taxonomy" id="1802426"/>
    <lineage>
        <taxon>Bacteria</taxon>
        <taxon>Candidatus Vebleniibacteriota</taxon>
    </lineage>
</organism>
<dbReference type="Proteomes" id="UP000177575">
    <property type="component" value="Unassembled WGS sequence"/>
</dbReference>
<gene>
    <name evidence="1" type="ORF">A2388_02595</name>
</gene>
<proteinExistence type="predicted"/>
<accession>A0A1G2Q4P4</accession>
<comment type="caution">
    <text evidence="1">The sequence shown here is derived from an EMBL/GenBank/DDBJ whole genome shotgun (WGS) entry which is preliminary data.</text>
</comment>
<evidence type="ECO:0000313" key="2">
    <source>
        <dbReference type="Proteomes" id="UP000177575"/>
    </source>
</evidence>
<dbReference type="EMBL" id="MHTC01000013">
    <property type="protein sequence ID" value="OHA55524.1"/>
    <property type="molecule type" value="Genomic_DNA"/>
</dbReference>
<reference evidence="1 2" key="1">
    <citation type="journal article" date="2016" name="Nat. Commun.">
        <title>Thousands of microbial genomes shed light on interconnected biogeochemical processes in an aquifer system.</title>
        <authorList>
            <person name="Anantharaman K."/>
            <person name="Brown C.T."/>
            <person name="Hug L.A."/>
            <person name="Sharon I."/>
            <person name="Castelle C.J."/>
            <person name="Probst A.J."/>
            <person name="Thomas B.C."/>
            <person name="Singh A."/>
            <person name="Wilkins M.J."/>
            <person name="Karaoz U."/>
            <person name="Brodie E.L."/>
            <person name="Williams K.H."/>
            <person name="Hubbard S.S."/>
            <person name="Banfield J.F."/>
        </authorList>
    </citation>
    <scope>NUCLEOTIDE SEQUENCE [LARGE SCALE GENOMIC DNA]</scope>
</reference>